<evidence type="ECO:0000256" key="2">
    <source>
        <dbReference type="SAM" id="MobiDB-lite"/>
    </source>
</evidence>
<reference evidence="4 5" key="1">
    <citation type="submission" date="2016-10" db="EMBL/GenBank/DDBJ databases">
        <title>Rhodobacter sp. LPB0142, isolated from sea water.</title>
        <authorList>
            <person name="Kim E."/>
            <person name="Yi H."/>
        </authorList>
    </citation>
    <scope>NUCLEOTIDE SEQUENCE [LARGE SCALE GENOMIC DNA]</scope>
    <source>
        <strain evidence="4 5">LPB0142</strain>
    </source>
</reference>
<protein>
    <recommendedName>
        <fullName evidence="6">Mitochondrial inner membrane protein</fullName>
    </recommendedName>
</protein>
<organism evidence="4 5">
    <name type="scientific">Rhodobacter xanthinilyticus</name>
    <dbReference type="NCBI Taxonomy" id="1850250"/>
    <lineage>
        <taxon>Bacteria</taxon>
        <taxon>Pseudomonadati</taxon>
        <taxon>Pseudomonadota</taxon>
        <taxon>Alphaproteobacteria</taxon>
        <taxon>Rhodobacterales</taxon>
        <taxon>Rhodobacter group</taxon>
        <taxon>Rhodobacter</taxon>
    </lineage>
</organism>
<accession>A0A1D9M875</accession>
<gene>
    <name evidence="4" type="ORF">LPB142_00975</name>
</gene>
<dbReference type="RefSeq" id="WP_071165238.1">
    <property type="nucleotide sequence ID" value="NZ_CP017781.1"/>
</dbReference>
<feature type="compositionally biased region" description="Low complexity" evidence="2">
    <location>
        <begin position="52"/>
        <end position="62"/>
    </location>
</feature>
<dbReference type="STRING" id="1850250.LPB142_00975"/>
<keyword evidence="5" id="KW-1185">Reference proteome</keyword>
<keyword evidence="3" id="KW-0472">Membrane</keyword>
<keyword evidence="3" id="KW-0812">Transmembrane</keyword>
<sequence length="404" mass="40180">MAESDREKPEAEGVPVIVIPEVKADTVEEAPKDIEPPLEAEPAPEPEREIGPEAPKAEAPAPVAAPSRGGFVPMALGGVVAAALGAGAVIYALPKLPEGLKAMLPLTAPAADPAPFQAEIETQNAKIEALTQELAALRAAAPAAPDLSGVQAALDEVSASVRAVREAQEALAGRVAALEQMPLGEGGVAPAALQALQAQLDALRGELAGAAPAGEAAQQAIAAAAAAAEQRISEAEAQAAQMRAETEAAAKKVMAEAAVARLKAAFESGASLAVPLADLTAAGVAAPAELGGEIASVGALQAAFPEAARQALAVARKETAGEGLDKMKAFLMAQLGARSVAPRAGEDADAVLSRAQAAVEGGDFAAALAEIETLPPAAQAPLADWAAQAKARLAAQAALQALGQ</sequence>
<keyword evidence="3" id="KW-1133">Transmembrane helix</keyword>
<dbReference type="AlphaFoldDB" id="A0A1D9M875"/>
<feature type="transmembrane region" description="Helical" evidence="3">
    <location>
        <begin position="71"/>
        <end position="93"/>
    </location>
</feature>
<feature type="coiled-coil region" evidence="1">
    <location>
        <begin position="218"/>
        <end position="252"/>
    </location>
</feature>
<evidence type="ECO:0000256" key="3">
    <source>
        <dbReference type="SAM" id="Phobius"/>
    </source>
</evidence>
<evidence type="ECO:0008006" key="6">
    <source>
        <dbReference type="Google" id="ProtNLM"/>
    </source>
</evidence>
<dbReference type="Proteomes" id="UP000176562">
    <property type="component" value="Chromosome"/>
</dbReference>
<name>A0A1D9M875_9RHOB</name>
<evidence type="ECO:0000313" key="5">
    <source>
        <dbReference type="Proteomes" id="UP000176562"/>
    </source>
</evidence>
<dbReference type="KEGG" id="rhp:LPB142_00975"/>
<dbReference type="EMBL" id="CP017781">
    <property type="protein sequence ID" value="AOZ68064.1"/>
    <property type="molecule type" value="Genomic_DNA"/>
</dbReference>
<evidence type="ECO:0000256" key="1">
    <source>
        <dbReference type="SAM" id="Coils"/>
    </source>
</evidence>
<proteinExistence type="predicted"/>
<keyword evidence="1" id="KW-0175">Coiled coil</keyword>
<feature type="compositionally biased region" description="Basic and acidic residues" evidence="2">
    <location>
        <begin position="22"/>
        <end position="35"/>
    </location>
</feature>
<evidence type="ECO:0000313" key="4">
    <source>
        <dbReference type="EMBL" id="AOZ68064.1"/>
    </source>
</evidence>
<feature type="region of interest" description="Disordered" evidence="2">
    <location>
        <begin position="1"/>
        <end position="62"/>
    </location>
</feature>
<feature type="compositionally biased region" description="Basic and acidic residues" evidence="2">
    <location>
        <begin position="1"/>
        <end position="11"/>
    </location>
</feature>